<dbReference type="AlphaFoldDB" id="A0A2S7CN28"/>
<dbReference type="RefSeq" id="WP_104541393.1">
    <property type="nucleotide sequence ID" value="NZ_JBJGBS010000110.1"/>
</dbReference>
<reference evidence="4 5" key="1">
    <citation type="submission" date="2016-08" db="EMBL/GenBank/DDBJ databases">
        <authorList>
            <person name="Seilhamer J.J."/>
        </authorList>
    </citation>
    <scope>NUCLEOTIDE SEQUENCE [LARGE SCALE GENOMIC DNA]</scope>
    <source>
        <strain evidence="4 5">CFBP4690</strain>
    </source>
</reference>
<feature type="signal peptide" evidence="2">
    <location>
        <begin position="1"/>
        <end position="20"/>
    </location>
</feature>
<evidence type="ECO:0000313" key="3">
    <source>
        <dbReference type="EMBL" id="MFO3706707.1"/>
    </source>
</evidence>
<gene>
    <name evidence="3" type="ORF">ACI6Q5_17420</name>
    <name evidence="4" type="ORF">XcodCFBP4690_13155</name>
</gene>
<protein>
    <recommendedName>
        <fullName evidence="7">Lipoprotein</fullName>
    </recommendedName>
</protein>
<keyword evidence="2" id="KW-0732">Signal</keyword>
<feature type="region of interest" description="Disordered" evidence="1">
    <location>
        <begin position="22"/>
        <end position="62"/>
    </location>
</feature>
<evidence type="ECO:0000256" key="1">
    <source>
        <dbReference type="SAM" id="MobiDB-lite"/>
    </source>
</evidence>
<dbReference type="EMBL" id="MDEC01000017">
    <property type="protein sequence ID" value="PPU62983.1"/>
    <property type="molecule type" value="Genomic_DNA"/>
</dbReference>
<keyword evidence="6" id="KW-1185">Reference proteome</keyword>
<feature type="compositionally biased region" description="Low complexity" evidence="1">
    <location>
        <begin position="24"/>
        <end position="52"/>
    </location>
</feature>
<evidence type="ECO:0008006" key="7">
    <source>
        <dbReference type="Google" id="ProtNLM"/>
    </source>
</evidence>
<dbReference type="Proteomes" id="UP001637990">
    <property type="component" value="Unassembled WGS sequence"/>
</dbReference>
<reference evidence="3 6" key="2">
    <citation type="submission" date="2024-11" db="EMBL/GenBank/DDBJ databases">
        <title>Genome sequencing of Xanthomonas codiaei.</title>
        <authorList>
            <person name="Studholme D.J."/>
        </authorList>
    </citation>
    <scope>NUCLEOTIDE SEQUENCE [LARGE SCALE GENOMIC DNA]</scope>
    <source>
        <strain evidence="3 6">NCPPB 4350</strain>
    </source>
</reference>
<name>A0A2S7CN28_9XANT</name>
<sequence length="186" mass="20559">MTQRLITAALLALLLQGCQAPESTPTATNTAGPAATPAADVPEPTARPATAAHRPELSPGACKKTDDGFTAFLEAMVADPAVRAAYSAPVVEERDLRDPSKLVNRQSEPFRLTLIDYSWSYNEPDKDPSELDRVKLDFKLEGDRMRVDFVRAEFSADDEVLKTFGAPEAYIFEYTQDCWQLAQHLR</sequence>
<feature type="chain" id="PRO_5015654854" description="Lipoprotein" evidence="2">
    <location>
        <begin position="21"/>
        <end position="186"/>
    </location>
</feature>
<evidence type="ECO:0000256" key="2">
    <source>
        <dbReference type="SAM" id="SignalP"/>
    </source>
</evidence>
<comment type="caution">
    <text evidence="4">The sequence shown here is derived from an EMBL/GenBank/DDBJ whole genome shotgun (WGS) entry which is preliminary data.</text>
</comment>
<dbReference type="Proteomes" id="UP000237872">
    <property type="component" value="Unassembled WGS sequence"/>
</dbReference>
<dbReference type="EMBL" id="JBJGBS010000110">
    <property type="protein sequence ID" value="MFO3706707.1"/>
    <property type="molecule type" value="Genomic_DNA"/>
</dbReference>
<proteinExistence type="predicted"/>
<dbReference type="PROSITE" id="PS51257">
    <property type="entry name" value="PROKAR_LIPOPROTEIN"/>
    <property type="match status" value="1"/>
</dbReference>
<evidence type="ECO:0000313" key="4">
    <source>
        <dbReference type="EMBL" id="PPU62983.1"/>
    </source>
</evidence>
<organism evidence="4 5">
    <name type="scientific">Xanthomonas codiaei</name>
    <dbReference type="NCBI Taxonomy" id="56463"/>
    <lineage>
        <taxon>Bacteria</taxon>
        <taxon>Pseudomonadati</taxon>
        <taxon>Pseudomonadota</taxon>
        <taxon>Gammaproteobacteria</taxon>
        <taxon>Lysobacterales</taxon>
        <taxon>Lysobacteraceae</taxon>
        <taxon>Xanthomonas</taxon>
    </lineage>
</organism>
<accession>A0A2S7CN28</accession>
<evidence type="ECO:0000313" key="5">
    <source>
        <dbReference type="Proteomes" id="UP000237872"/>
    </source>
</evidence>
<dbReference type="OrthoDB" id="7449259at2"/>
<evidence type="ECO:0000313" key="6">
    <source>
        <dbReference type="Proteomes" id="UP001637990"/>
    </source>
</evidence>